<accession>A0ABU2U9E9</accession>
<organism evidence="1 2">
    <name type="scientific">Streptomyces gibsoniae</name>
    <dbReference type="NCBI Taxonomy" id="3075529"/>
    <lineage>
        <taxon>Bacteria</taxon>
        <taxon>Bacillati</taxon>
        <taxon>Actinomycetota</taxon>
        <taxon>Actinomycetes</taxon>
        <taxon>Kitasatosporales</taxon>
        <taxon>Streptomycetaceae</taxon>
        <taxon>Streptomyces</taxon>
    </lineage>
</organism>
<evidence type="ECO:0000313" key="2">
    <source>
        <dbReference type="Proteomes" id="UP001183809"/>
    </source>
</evidence>
<keyword evidence="2" id="KW-1185">Reference proteome</keyword>
<protein>
    <recommendedName>
        <fullName evidence="3">Esterase</fullName>
    </recommendedName>
</protein>
<dbReference type="Proteomes" id="UP001183809">
    <property type="component" value="Unassembled WGS sequence"/>
</dbReference>
<comment type="caution">
    <text evidence="1">The sequence shown here is derived from an EMBL/GenBank/DDBJ whole genome shotgun (WGS) entry which is preliminary data.</text>
</comment>
<proteinExistence type="predicted"/>
<gene>
    <name evidence="1" type="ORF">RM764_42725</name>
</gene>
<name>A0ABU2U9E9_9ACTN</name>
<evidence type="ECO:0000313" key="1">
    <source>
        <dbReference type="EMBL" id="MDT0469587.1"/>
    </source>
</evidence>
<sequence length="89" mass="9946">MHRAVARVALTGRIGKPLITLHGDLDVLLPRATDSDVYTRLVRESGRGPLHRCYTIQGGTHVDRLYDSFSDRLRPILPCYRAAFDALTA</sequence>
<dbReference type="EMBL" id="JAVREY010000116">
    <property type="protein sequence ID" value="MDT0469587.1"/>
    <property type="molecule type" value="Genomic_DNA"/>
</dbReference>
<reference evidence="2" key="1">
    <citation type="submission" date="2023-07" db="EMBL/GenBank/DDBJ databases">
        <title>30 novel species of actinomycetes from the DSMZ collection.</title>
        <authorList>
            <person name="Nouioui I."/>
        </authorList>
    </citation>
    <scope>NUCLEOTIDE SEQUENCE [LARGE SCALE GENOMIC DNA]</scope>
    <source>
        <strain evidence="2">DSM 41699</strain>
    </source>
</reference>
<evidence type="ECO:0008006" key="3">
    <source>
        <dbReference type="Google" id="ProtNLM"/>
    </source>
</evidence>